<reference evidence="2" key="1">
    <citation type="submission" date="2014-09" db="EMBL/GenBank/DDBJ databases">
        <authorList>
            <person name="Sharma Rahul"/>
            <person name="Thines Marco"/>
        </authorList>
    </citation>
    <scope>NUCLEOTIDE SEQUENCE [LARGE SCALE GENOMIC DNA]</scope>
</reference>
<protein>
    <submittedName>
        <fullName evidence="1">Uncharacterized protein</fullName>
    </submittedName>
</protein>
<dbReference type="Proteomes" id="UP000054928">
    <property type="component" value="Unassembled WGS sequence"/>
</dbReference>
<dbReference type="AlphaFoldDB" id="A0A0P1A5I0"/>
<organism evidence="1 2">
    <name type="scientific">Plasmopara halstedii</name>
    <name type="common">Downy mildew of sunflower</name>
    <dbReference type="NCBI Taxonomy" id="4781"/>
    <lineage>
        <taxon>Eukaryota</taxon>
        <taxon>Sar</taxon>
        <taxon>Stramenopiles</taxon>
        <taxon>Oomycota</taxon>
        <taxon>Peronosporomycetes</taxon>
        <taxon>Peronosporales</taxon>
        <taxon>Peronosporaceae</taxon>
        <taxon>Plasmopara</taxon>
    </lineage>
</organism>
<evidence type="ECO:0000313" key="1">
    <source>
        <dbReference type="EMBL" id="CEG35368.1"/>
    </source>
</evidence>
<sequence length="70" mass="8443">MVIHTLYSHFFINFVYQNYEPQEVFFSNSNDFQFDFACPSFQDIDNGEQRLIADELENMEVFNVTWQFGQ</sequence>
<evidence type="ECO:0000313" key="2">
    <source>
        <dbReference type="Proteomes" id="UP000054928"/>
    </source>
</evidence>
<accession>A0A0P1A5I0</accession>
<proteinExistence type="predicted"/>
<keyword evidence="2" id="KW-1185">Reference proteome</keyword>
<name>A0A0P1A5I0_PLAHL</name>
<dbReference type="EMBL" id="CCYD01000041">
    <property type="protein sequence ID" value="CEG35368.1"/>
    <property type="molecule type" value="Genomic_DNA"/>
</dbReference>
<dbReference type="RefSeq" id="XP_024571737.1">
    <property type="nucleotide sequence ID" value="XM_024723404.1"/>
</dbReference>
<dbReference type="GeneID" id="36404547"/>